<evidence type="ECO:0000313" key="3">
    <source>
        <dbReference type="Proteomes" id="UP000887229"/>
    </source>
</evidence>
<dbReference type="GeneID" id="70292116"/>
<gene>
    <name evidence="2" type="ORF">F5Z01DRAFT_621537</name>
</gene>
<dbReference type="Proteomes" id="UP000887229">
    <property type="component" value="Unassembled WGS sequence"/>
</dbReference>
<keyword evidence="3" id="KW-1185">Reference proteome</keyword>
<dbReference type="PANTHER" id="PTHR13887:SF41">
    <property type="entry name" value="THIOREDOXIN SUPERFAMILY PROTEIN"/>
    <property type="match status" value="1"/>
</dbReference>
<dbReference type="Pfam" id="PF01323">
    <property type="entry name" value="DSBA"/>
    <property type="match status" value="1"/>
</dbReference>
<dbReference type="GO" id="GO:0016491">
    <property type="term" value="F:oxidoreductase activity"/>
    <property type="evidence" value="ECO:0007669"/>
    <property type="project" value="InterPro"/>
</dbReference>
<comment type="caution">
    <text evidence="2">The sequence shown here is derived from an EMBL/GenBank/DDBJ whole genome shotgun (WGS) entry which is preliminary data.</text>
</comment>
<dbReference type="PANTHER" id="PTHR13887">
    <property type="entry name" value="GLUTATHIONE S-TRANSFERASE KAPPA"/>
    <property type="match status" value="1"/>
</dbReference>
<name>A0A9P7ZMX6_9HYPO</name>
<dbReference type="OrthoDB" id="1930760at2759"/>
<dbReference type="InterPro" id="IPR036249">
    <property type="entry name" value="Thioredoxin-like_sf"/>
</dbReference>
<dbReference type="EMBL" id="MU251253">
    <property type="protein sequence ID" value="KAG9254657.1"/>
    <property type="molecule type" value="Genomic_DNA"/>
</dbReference>
<dbReference type="SUPFAM" id="SSF52833">
    <property type="entry name" value="Thioredoxin-like"/>
    <property type="match status" value="1"/>
</dbReference>
<feature type="domain" description="DSBA-like thioredoxin" evidence="1">
    <location>
        <begin position="5"/>
        <end position="203"/>
    </location>
</feature>
<dbReference type="AlphaFoldDB" id="A0A9P7ZMX6"/>
<evidence type="ECO:0000259" key="1">
    <source>
        <dbReference type="Pfam" id="PF01323"/>
    </source>
</evidence>
<dbReference type="Gene3D" id="3.40.30.10">
    <property type="entry name" value="Glutaredoxin"/>
    <property type="match status" value="1"/>
</dbReference>
<proteinExistence type="predicted"/>
<organism evidence="2 3">
    <name type="scientific">Emericellopsis atlantica</name>
    <dbReference type="NCBI Taxonomy" id="2614577"/>
    <lineage>
        <taxon>Eukaryota</taxon>
        <taxon>Fungi</taxon>
        <taxon>Dikarya</taxon>
        <taxon>Ascomycota</taxon>
        <taxon>Pezizomycotina</taxon>
        <taxon>Sordariomycetes</taxon>
        <taxon>Hypocreomycetidae</taxon>
        <taxon>Hypocreales</taxon>
        <taxon>Bionectriaceae</taxon>
        <taxon>Emericellopsis</taxon>
    </lineage>
</organism>
<dbReference type="RefSeq" id="XP_046118581.1">
    <property type="nucleotide sequence ID" value="XM_046261213.1"/>
</dbReference>
<sequence>MLVRIEVHIDTLCPWCYVQKKCLDVVLERFQERHPGMEFEVLWRPFYLYPLLQGGTKKELYNSTKGANSFGANSQRIQTVAGSYGIDICLMGRTGPSRNSHKLIALALQQRGPSAQSRVVEALFLGHFGGEEDITDDEWLVTVGTTHGGLQASDVRRALKSEEAGEEIDNEAQAVRLERDVRAVPCVTVQGKYRVGGYQEEAVFDKLFESIWANGGS</sequence>
<evidence type="ECO:0000313" key="2">
    <source>
        <dbReference type="EMBL" id="KAG9254657.1"/>
    </source>
</evidence>
<protein>
    <submittedName>
        <fullName evidence="2">Thioredoxin-like protein</fullName>
    </submittedName>
</protein>
<reference evidence="2" key="1">
    <citation type="journal article" date="2021" name="IMA Fungus">
        <title>Genomic characterization of three marine fungi, including Emericellopsis atlantica sp. nov. with signatures of a generalist lifestyle and marine biomass degradation.</title>
        <authorList>
            <person name="Hagestad O.C."/>
            <person name="Hou L."/>
            <person name="Andersen J.H."/>
            <person name="Hansen E.H."/>
            <person name="Altermark B."/>
            <person name="Li C."/>
            <person name="Kuhnert E."/>
            <person name="Cox R.J."/>
            <person name="Crous P.W."/>
            <person name="Spatafora J.W."/>
            <person name="Lail K."/>
            <person name="Amirebrahimi M."/>
            <person name="Lipzen A."/>
            <person name="Pangilinan J."/>
            <person name="Andreopoulos W."/>
            <person name="Hayes R.D."/>
            <person name="Ng V."/>
            <person name="Grigoriev I.V."/>
            <person name="Jackson S.A."/>
            <person name="Sutton T.D.S."/>
            <person name="Dobson A.D.W."/>
            <person name="Rama T."/>
        </authorList>
    </citation>
    <scope>NUCLEOTIDE SEQUENCE</scope>
    <source>
        <strain evidence="2">TS7</strain>
    </source>
</reference>
<accession>A0A9P7ZMX6</accession>
<dbReference type="InterPro" id="IPR001853">
    <property type="entry name" value="DSBA-like_thioredoxin_dom"/>
</dbReference>